<dbReference type="Gene3D" id="3.40.50.1000">
    <property type="entry name" value="HAD superfamily/HAD-like"/>
    <property type="match status" value="1"/>
</dbReference>
<accession>A0A1P8F5F3</accession>
<protein>
    <submittedName>
        <fullName evidence="1">Haloacid dehalogenase superfamily, subfamily IA, variant 3 with third motif having DD or ED</fullName>
    </submittedName>
</protein>
<dbReference type="CDD" id="cd07505">
    <property type="entry name" value="HAD_BPGM-like"/>
    <property type="match status" value="1"/>
</dbReference>
<dbReference type="InterPro" id="IPR051806">
    <property type="entry name" value="HAD-like_SPP"/>
</dbReference>
<gene>
    <name evidence="1" type="ORF">Dform_00357</name>
</gene>
<name>A0A1P8F5F3_9CHLR</name>
<dbReference type="Gene3D" id="1.10.150.240">
    <property type="entry name" value="Putative phosphatase, domain 2"/>
    <property type="match status" value="1"/>
</dbReference>
<dbReference type="Pfam" id="PF00702">
    <property type="entry name" value="Hydrolase"/>
    <property type="match status" value="1"/>
</dbReference>
<evidence type="ECO:0000313" key="1">
    <source>
        <dbReference type="EMBL" id="APV43717.1"/>
    </source>
</evidence>
<dbReference type="SFLD" id="SFLDG01129">
    <property type="entry name" value="C1.5:_HAD__Beta-PGM__Phosphata"/>
    <property type="match status" value="1"/>
</dbReference>
<evidence type="ECO:0000313" key="2">
    <source>
        <dbReference type="Proteomes" id="UP000185934"/>
    </source>
</evidence>
<dbReference type="Proteomes" id="UP000185934">
    <property type="component" value="Chromosome"/>
</dbReference>
<sequence>MVQAIIFDLDGTLVQTEKLKAQAYAIAVQKIRNLAQPDARAIDAYKEALGSGRDVASRHVMDKLNLEKELRPLMPQYRASEPAAVLTEIRTGIYHQMIADPGVIARHRWTYTLELLRIARENRCRIALATMSHLNDTLFILRALDIDRAFDVVVTAEDVVHTKPDPEIYQVAARKLDVPPGDCLVIEDSPNGVQSATAAGMKVIAFATPFTFEGLHSKRISQILKDVMIAHHPEEIIELAHNYLINNPPNQETN</sequence>
<dbReference type="PRINTS" id="PR00413">
    <property type="entry name" value="HADHALOGNASE"/>
</dbReference>
<dbReference type="SUPFAM" id="SSF56784">
    <property type="entry name" value="HAD-like"/>
    <property type="match status" value="1"/>
</dbReference>
<organism evidence="1 2">
    <name type="scientific">Dehalogenimonas formicexedens</name>
    <dbReference type="NCBI Taxonomy" id="1839801"/>
    <lineage>
        <taxon>Bacteria</taxon>
        <taxon>Bacillati</taxon>
        <taxon>Chloroflexota</taxon>
        <taxon>Dehalococcoidia</taxon>
        <taxon>Dehalococcoidales</taxon>
        <taxon>Dehalococcoidaceae</taxon>
        <taxon>Dehalogenimonas</taxon>
    </lineage>
</organism>
<dbReference type="RefSeq" id="WP_076003501.1">
    <property type="nucleotide sequence ID" value="NZ_CP018258.1"/>
</dbReference>
<dbReference type="OrthoDB" id="9797743at2"/>
<dbReference type="STRING" id="1839801.Dform_00357"/>
<dbReference type="AlphaFoldDB" id="A0A1P8F5F3"/>
<dbReference type="EMBL" id="CP018258">
    <property type="protein sequence ID" value="APV43717.1"/>
    <property type="molecule type" value="Genomic_DNA"/>
</dbReference>
<dbReference type="PANTHER" id="PTHR43481">
    <property type="entry name" value="FRUCTOSE-1-PHOSPHATE PHOSPHATASE"/>
    <property type="match status" value="1"/>
</dbReference>
<reference evidence="2" key="1">
    <citation type="submission" date="2016-11" db="EMBL/GenBank/DDBJ databases">
        <title>Dehalogenimonas formicexedens sp. nov., a chlorinated alkane respiring bacterium isolated from contaminated groundwater.</title>
        <authorList>
            <person name="Key T.A."/>
            <person name="Bowman K.S."/>
            <person name="Lee I."/>
            <person name="Chun J."/>
            <person name="Albuquerque L."/>
            <person name="da Costa M.S."/>
            <person name="Rainey F.A."/>
            <person name="Moe W.M."/>
        </authorList>
    </citation>
    <scope>NUCLEOTIDE SEQUENCE [LARGE SCALE GENOMIC DNA]</scope>
    <source>
        <strain evidence="2">NSZ-14</strain>
    </source>
</reference>
<keyword evidence="2" id="KW-1185">Reference proteome</keyword>
<dbReference type="GO" id="GO:0050308">
    <property type="term" value="F:sugar-phosphatase activity"/>
    <property type="evidence" value="ECO:0007669"/>
    <property type="project" value="TreeGrafter"/>
</dbReference>
<dbReference type="InterPro" id="IPR023214">
    <property type="entry name" value="HAD_sf"/>
</dbReference>
<dbReference type="KEGG" id="dfo:Dform_00357"/>
<dbReference type="InterPro" id="IPR006439">
    <property type="entry name" value="HAD-SF_hydro_IA"/>
</dbReference>
<dbReference type="InterPro" id="IPR023198">
    <property type="entry name" value="PGP-like_dom2"/>
</dbReference>
<proteinExistence type="predicted"/>
<dbReference type="SFLD" id="SFLDS00003">
    <property type="entry name" value="Haloacid_Dehalogenase"/>
    <property type="match status" value="1"/>
</dbReference>
<dbReference type="PANTHER" id="PTHR43481:SF4">
    <property type="entry name" value="GLYCEROL-1-PHOSPHATE PHOSPHOHYDROLASE 1-RELATED"/>
    <property type="match status" value="1"/>
</dbReference>
<dbReference type="InterPro" id="IPR036412">
    <property type="entry name" value="HAD-like_sf"/>
</dbReference>
<dbReference type="NCBIfam" id="TIGR01509">
    <property type="entry name" value="HAD-SF-IA-v3"/>
    <property type="match status" value="1"/>
</dbReference>